<feature type="compositionally biased region" description="Low complexity" evidence="1">
    <location>
        <begin position="66"/>
        <end position="87"/>
    </location>
</feature>
<protein>
    <submittedName>
        <fullName evidence="2">Uncharacterized protein</fullName>
    </submittedName>
</protein>
<keyword evidence="3" id="KW-1185">Reference proteome</keyword>
<organism evidence="2 3">
    <name type="scientific">Phlebiopsis gigantea (strain 11061_1 CR5-6)</name>
    <name type="common">White-rot fungus</name>
    <name type="synonym">Peniophora gigantea</name>
    <dbReference type="NCBI Taxonomy" id="745531"/>
    <lineage>
        <taxon>Eukaryota</taxon>
        <taxon>Fungi</taxon>
        <taxon>Dikarya</taxon>
        <taxon>Basidiomycota</taxon>
        <taxon>Agaricomycotina</taxon>
        <taxon>Agaricomycetes</taxon>
        <taxon>Polyporales</taxon>
        <taxon>Phanerochaetaceae</taxon>
        <taxon>Phlebiopsis</taxon>
    </lineage>
</organism>
<feature type="region of interest" description="Disordered" evidence="1">
    <location>
        <begin position="66"/>
        <end position="93"/>
    </location>
</feature>
<proteinExistence type="predicted"/>
<reference evidence="2 3" key="1">
    <citation type="journal article" date="2014" name="PLoS Genet.">
        <title>Analysis of the Phlebiopsis gigantea genome, transcriptome and secretome provides insight into its pioneer colonization strategies of wood.</title>
        <authorList>
            <person name="Hori C."/>
            <person name="Ishida T."/>
            <person name="Igarashi K."/>
            <person name="Samejima M."/>
            <person name="Suzuki H."/>
            <person name="Master E."/>
            <person name="Ferreira P."/>
            <person name="Ruiz-Duenas F.J."/>
            <person name="Held B."/>
            <person name="Canessa P."/>
            <person name="Larrondo L.F."/>
            <person name="Schmoll M."/>
            <person name="Druzhinina I.S."/>
            <person name="Kubicek C.P."/>
            <person name="Gaskell J.A."/>
            <person name="Kersten P."/>
            <person name="St John F."/>
            <person name="Glasner J."/>
            <person name="Sabat G."/>
            <person name="Splinter BonDurant S."/>
            <person name="Syed K."/>
            <person name="Yadav J."/>
            <person name="Mgbeahuruike A.C."/>
            <person name="Kovalchuk A."/>
            <person name="Asiegbu F.O."/>
            <person name="Lackner G."/>
            <person name="Hoffmeister D."/>
            <person name="Rencoret J."/>
            <person name="Gutierrez A."/>
            <person name="Sun H."/>
            <person name="Lindquist E."/>
            <person name="Barry K."/>
            <person name="Riley R."/>
            <person name="Grigoriev I.V."/>
            <person name="Henrissat B."/>
            <person name="Kues U."/>
            <person name="Berka R.M."/>
            <person name="Martinez A.T."/>
            <person name="Covert S.F."/>
            <person name="Blanchette R.A."/>
            <person name="Cullen D."/>
        </authorList>
    </citation>
    <scope>NUCLEOTIDE SEQUENCE [LARGE SCALE GENOMIC DNA]</scope>
    <source>
        <strain evidence="2 3">11061_1 CR5-6</strain>
    </source>
</reference>
<name>A0A0C3RSQ4_PHLG1</name>
<feature type="compositionally biased region" description="Low complexity" evidence="1">
    <location>
        <begin position="153"/>
        <end position="190"/>
    </location>
</feature>
<dbReference type="Proteomes" id="UP000053257">
    <property type="component" value="Unassembled WGS sequence"/>
</dbReference>
<gene>
    <name evidence="2" type="ORF">PHLGIDRAFT_237880</name>
</gene>
<accession>A0A0C3RSQ4</accession>
<feature type="region of interest" description="Disordered" evidence="1">
    <location>
        <begin position="137"/>
        <end position="204"/>
    </location>
</feature>
<dbReference type="AlphaFoldDB" id="A0A0C3RSQ4"/>
<evidence type="ECO:0000313" key="3">
    <source>
        <dbReference type="Proteomes" id="UP000053257"/>
    </source>
</evidence>
<dbReference type="HOGENOM" id="CLU_797187_0_0_1"/>
<dbReference type="OrthoDB" id="2753482at2759"/>
<sequence length="348" mass="37030">MSYSRHGQSAPRPSPDGRLYNAYAYGGDATNVESNYVVPEAHMMDENAYAEYTEQYSTPWVSGYMPSPAHSSSSSGSLPSTPELPLPMYSDYDGHQSSLEAAYQGHGSPEYHYDYAAVQHPGHTATAHAIAQLAHKSGISGGPASSPHHHSGGSRSSHPSQSSASTRAPSLPSLPSSLSVPSSHASSSQPRVQPPPGSPFGPKVVSATRRLQQVTVPYMKLTDEQLRTRRCPVCAAVFAHDDLERHHRSHFPPGAPIAPPASSAPGTDGGAMAQFVCNGVHVVNAAQYGITDVAAGAWTLNGEVRVGRYCAMSFSRRDALLRHLRNRNVPCVCDALPPSAYVEIGKPL</sequence>
<evidence type="ECO:0000256" key="1">
    <source>
        <dbReference type="SAM" id="MobiDB-lite"/>
    </source>
</evidence>
<evidence type="ECO:0000313" key="2">
    <source>
        <dbReference type="EMBL" id="KIP03476.1"/>
    </source>
</evidence>
<dbReference type="EMBL" id="KN840614">
    <property type="protein sequence ID" value="KIP03476.1"/>
    <property type="molecule type" value="Genomic_DNA"/>
</dbReference>